<comment type="caution">
    <text evidence="3">The sequence shown here is derived from an EMBL/GenBank/DDBJ whole genome shotgun (WGS) entry which is preliminary data.</text>
</comment>
<dbReference type="InterPro" id="IPR035959">
    <property type="entry name" value="RutC-like_sf"/>
</dbReference>
<organism evidence="3 4">
    <name type="scientific">Pseudoxanthomonas composti</name>
    <dbReference type="NCBI Taxonomy" id="2137479"/>
    <lineage>
        <taxon>Bacteria</taxon>
        <taxon>Pseudomonadati</taxon>
        <taxon>Pseudomonadota</taxon>
        <taxon>Gammaproteobacteria</taxon>
        <taxon>Lysobacterales</taxon>
        <taxon>Lysobacteraceae</taxon>
        <taxon>Pseudoxanthomonas</taxon>
    </lineage>
</organism>
<feature type="chain" id="PRO_5020459583" description="RidA family protein" evidence="2">
    <location>
        <begin position="24"/>
        <end position="166"/>
    </location>
</feature>
<gene>
    <name evidence="3" type="ORF">EPA99_07610</name>
</gene>
<dbReference type="RefSeq" id="WP_129470609.1">
    <property type="nucleotide sequence ID" value="NZ_SAWZ01000003.1"/>
</dbReference>
<dbReference type="SUPFAM" id="SSF55298">
    <property type="entry name" value="YjgF-like"/>
    <property type="match status" value="1"/>
</dbReference>
<keyword evidence="2" id="KW-0732">Signal</keyword>
<name>A0A4Q1JW36_9GAMM</name>
<sequence>MAAVRLALLSLPLLLCTAAAAQAAEVKRHLDPAGKSSIARAVEVPADKTVIYLSGAVPGVSDPKAPKDSLQAYGDTKTQTLSVLAQIDKQLKSLGLTMGDVVKMQAFLVGGPETGGKMDSEGYRAAYAEYFGTQAQPNLPARSTLQIAGLANPAFRVEIEVVAVRP</sequence>
<reference evidence="3 4" key="1">
    <citation type="submission" date="2019-01" db="EMBL/GenBank/DDBJ databases">
        <title>Pseudoxanthomonas composti sp. nov., isolated from compost.</title>
        <authorList>
            <person name="Yang G."/>
        </authorList>
    </citation>
    <scope>NUCLEOTIDE SEQUENCE [LARGE SCALE GENOMIC DNA]</scope>
    <source>
        <strain evidence="3 4">GSS15</strain>
    </source>
</reference>
<dbReference type="Pfam" id="PF01042">
    <property type="entry name" value="Ribonuc_L-PSP"/>
    <property type="match status" value="1"/>
</dbReference>
<dbReference type="GO" id="GO:0005829">
    <property type="term" value="C:cytosol"/>
    <property type="evidence" value="ECO:0007669"/>
    <property type="project" value="TreeGrafter"/>
</dbReference>
<dbReference type="InterPro" id="IPR019897">
    <property type="entry name" value="RidA_CS"/>
</dbReference>
<feature type="signal peptide" evidence="2">
    <location>
        <begin position="1"/>
        <end position="23"/>
    </location>
</feature>
<proteinExistence type="inferred from homology"/>
<dbReference type="GO" id="GO:0019239">
    <property type="term" value="F:deaminase activity"/>
    <property type="evidence" value="ECO:0007669"/>
    <property type="project" value="TreeGrafter"/>
</dbReference>
<evidence type="ECO:0000313" key="4">
    <source>
        <dbReference type="Proteomes" id="UP000289784"/>
    </source>
</evidence>
<dbReference type="PANTHER" id="PTHR11803">
    <property type="entry name" value="2-IMINOBUTANOATE/2-IMINOPROPANOATE DEAMINASE RIDA"/>
    <property type="match status" value="1"/>
</dbReference>
<dbReference type="Proteomes" id="UP000289784">
    <property type="component" value="Unassembled WGS sequence"/>
</dbReference>
<dbReference type="PANTHER" id="PTHR11803:SF59">
    <property type="entry name" value="ENDORIBONUCLEASE"/>
    <property type="match status" value="1"/>
</dbReference>
<dbReference type="EMBL" id="SAWZ01000003">
    <property type="protein sequence ID" value="RXR06502.1"/>
    <property type="molecule type" value="Genomic_DNA"/>
</dbReference>
<dbReference type="PROSITE" id="PS01094">
    <property type="entry name" value="UPF0076"/>
    <property type="match status" value="1"/>
</dbReference>
<accession>A0A4Q1JW36</accession>
<dbReference type="CDD" id="cd06151">
    <property type="entry name" value="YjgF_YER057c_UK114_like_3"/>
    <property type="match status" value="1"/>
</dbReference>
<keyword evidence="4" id="KW-1185">Reference proteome</keyword>
<dbReference type="OrthoDB" id="9803101at2"/>
<protein>
    <recommendedName>
        <fullName evidence="5">RidA family protein</fullName>
    </recommendedName>
</protein>
<dbReference type="AlphaFoldDB" id="A0A4Q1JW36"/>
<dbReference type="InterPro" id="IPR006175">
    <property type="entry name" value="YjgF/YER057c/UK114"/>
</dbReference>
<evidence type="ECO:0000256" key="1">
    <source>
        <dbReference type="ARBA" id="ARBA00010552"/>
    </source>
</evidence>
<dbReference type="Gene3D" id="3.30.1330.40">
    <property type="entry name" value="RutC-like"/>
    <property type="match status" value="1"/>
</dbReference>
<comment type="similarity">
    <text evidence="1">Belongs to the RutC family.</text>
</comment>
<evidence type="ECO:0000313" key="3">
    <source>
        <dbReference type="EMBL" id="RXR06502.1"/>
    </source>
</evidence>
<evidence type="ECO:0008006" key="5">
    <source>
        <dbReference type="Google" id="ProtNLM"/>
    </source>
</evidence>
<evidence type="ECO:0000256" key="2">
    <source>
        <dbReference type="SAM" id="SignalP"/>
    </source>
</evidence>